<evidence type="ECO:0000256" key="3">
    <source>
        <dbReference type="PROSITE-ProRule" id="PRU00339"/>
    </source>
</evidence>
<keyword evidence="1" id="KW-0677">Repeat</keyword>
<dbReference type="PROSITE" id="PS50005">
    <property type="entry name" value="TPR"/>
    <property type="match status" value="1"/>
</dbReference>
<reference evidence="4" key="1">
    <citation type="submission" date="2021-04" db="EMBL/GenBank/DDBJ databases">
        <title>Isolation of p-tert-butylphenol degrading bacteria Sphingobium phenoxybenzoativorans Tas13 from active sludge.</title>
        <authorList>
            <person name="Li Y."/>
        </authorList>
    </citation>
    <scope>NUCLEOTIDE SEQUENCE</scope>
    <source>
        <strain evidence="4">Tas13</strain>
    </source>
</reference>
<dbReference type="Pfam" id="PF13432">
    <property type="entry name" value="TPR_16"/>
    <property type="match status" value="6"/>
</dbReference>
<dbReference type="SUPFAM" id="SSF48452">
    <property type="entry name" value="TPR-like"/>
    <property type="match status" value="2"/>
</dbReference>
<evidence type="ECO:0000313" key="5">
    <source>
        <dbReference type="Proteomes" id="UP000681425"/>
    </source>
</evidence>
<dbReference type="EMBL" id="CP073910">
    <property type="protein sequence ID" value="QUT04690.1"/>
    <property type="molecule type" value="Genomic_DNA"/>
</dbReference>
<keyword evidence="5" id="KW-1185">Reference proteome</keyword>
<dbReference type="InterPro" id="IPR051012">
    <property type="entry name" value="CellSynth/LPSAsmb/PSIAsmb"/>
</dbReference>
<feature type="repeat" description="TPR" evidence="3">
    <location>
        <begin position="168"/>
        <end position="201"/>
    </location>
</feature>
<evidence type="ECO:0000313" key="4">
    <source>
        <dbReference type="EMBL" id="QUT04690.1"/>
    </source>
</evidence>
<dbReference type="InterPro" id="IPR011990">
    <property type="entry name" value="TPR-like_helical_dom_sf"/>
</dbReference>
<dbReference type="KEGG" id="spph:KFK14_16825"/>
<dbReference type="InterPro" id="IPR019734">
    <property type="entry name" value="TPR_rpt"/>
</dbReference>
<proteinExistence type="predicted"/>
<dbReference type="SMART" id="SM00028">
    <property type="entry name" value="TPR"/>
    <property type="match status" value="9"/>
</dbReference>
<gene>
    <name evidence="4" type="ORF">KFK14_16825</name>
</gene>
<sequence length="653" mass="68542">MRRHWIFLGAALVAVPALGVPLMMLRAGTHDPQASMAKGLDALQKGDPRTARVELMNAIKARPDWADARIAQARVLIDLGDGVGAEAELRRARALGSAPGKTRHLMANAYLLQGEADEAIAEAQTPDAMPAQRGYALRIIGRARLAKGQTGAAEQALSQAVALSPRDPAAWNDVARLRIASGDQASAIQASEKAVSLAPRNVEAVTLRAMLIRDQYGLKAALPWFDRALALDANHVPTLTEYAATLSDIGEARRALAMTRRVIALEPHNGRAFALQALMAARAGRYDLARAMLNRAGGNGGASALLVSGILYLKGGNPALAQGAFAKLLTDQPDNAQARLLLGRALFDQGNFAEAAGVLAPLIDRGEAGSYAFTLAARTQEALGNRAMADMLLARAAAPGQTAIGALATGGDMAALAEAASTHPDAAPAVIPYVRALLSTGQAGAAVSRATTLRNANMGAPAAHVILGDALLAAGQPDKAARAYEQAADLRFSEDVALRLVSAWRRAGQPERAAQILSLYLSQNPGSFEANRIAASAWLSVRNWDRAIALLEPLSARAGNNDALLMADLAWAWLGKGDKPRALAYAAKAYRLQPLNPVAADVYGWTMLQAGQKQRAVDVLEKALALAPGHPMLKGHLDRAYAAVGEKAKLAAL</sequence>
<organism evidence="4 5">
    <name type="scientific">Sphingobium phenoxybenzoativorans</name>
    <dbReference type="NCBI Taxonomy" id="1592790"/>
    <lineage>
        <taxon>Bacteria</taxon>
        <taxon>Pseudomonadati</taxon>
        <taxon>Pseudomonadota</taxon>
        <taxon>Alphaproteobacteria</taxon>
        <taxon>Sphingomonadales</taxon>
        <taxon>Sphingomonadaceae</taxon>
        <taxon>Sphingobium</taxon>
    </lineage>
</organism>
<dbReference type="SUPFAM" id="SSF81901">
    <property type="entry name" value="HCP-like"/>
    <property type="match status" value="1"/>
</dbReference>
<dbReference type="Proteomes" id="UP000681425">
    <property type="component" value="Chromosome"/>
</dbReference>
<name>A0A975Q0B8_9SPHN</name>
<dbReference type="RefSeq" id="WP_212608463.1">
    <property type="nucleotide sequence ID" value="NZ_CP073910.1"/>
</dbReference>
<dbReference type="PANTHER" id="PTHR45586:SF1">
    <property type="entry name" value="LIPOPOLYSACCHARIDE ASSEMBLY PROTEIN B"/>
    <property type="match status" value="1"/>
</dbReference>
<accession>A0A975Q0B8</accession>
<protein>
    <submittedName>
        <fullName evidence="4">Tetratricopeptide repeat protein</fullName>
    </submittedName>
</protein>
<dbReference type="PANTHER" id="PTHR45586">
    <property type="entry name" value="TPR REPEAT-CONTAINING PROTEIN PA4667"/>
    <property type="match status" value="1"/>
</dbReference>
<evidence type="ECO:0000256" key="2">
    <source>
        <dbReference type="ARBA" id="ARBA00022803"/>
    </source>
</evidence>
<dbReference type="Gene3D" id="1.25.40.10">
    <property type="entry name" value="Tetratricopeptide repeat domain"/>
    <property type="match status" value="3"/>
</dbReference>
<dbReference type="AlphaFoldDB" id="A0A975Q0B8"/>
<evidence type="ECO:0000256" key="1">
    <source>
        <dbReference type="ARBA" id="ARBA00022737"/>
    </source>
</evidence>
<keyword evidence="2 3" id="KW-0802">TPR repeat</keyword>